<evidence type="ECO:0000313" key="1">
    <source>
        <dbReference type="EMBL" id="RGR07110.1"/>
    </source>
</evidence>
<protein>
    <submittedName>
        <fullName evidence="1">SGNH/GDSL hydrolase family protein</fullName>
    </submittedName>
</protein>
<dbReference type="EMBL" id="QRTW01000062">
    <property type="protein sequence ID" value="RGR07110.1"/>
    <property type="molecule type" value="Genomic_DNA"/>
</dbReference>
<dbReference type="InterPro" id="IPR036514">
    <property type="entry name" value="SGNH_hydro_sf"/>
</dbReference>
<accession>A0A412DAM0</accession>
<sequence length="864" mass="96246">PPELRNIGLKVSFINSAGKVETWEFQGGTFTDVDGWTDGTEKIAKLERILFIDKAESVLAFPLSSPKKISYWNLAIPDTTFKKCSAIRFTAWAAGAKIALHKYNPSTRKQTLLEDIPTPTTDGINEVWLSKTYTIEDDERFFIRLVSEYGLAFTEHDQPMVTIAISGDTITEYRDRNGYPLIQLISESSRLTDEMGQVQKDVSGLDKRVIANTALIEELEKRISTVDESECAGIDEDSLTVTEGSGSFCYTVPFTDFAQLNITNVNRRKDPYKALLYDRNDNLILYAVERSGNNEDTTTIHNRSGLISKIKFVFINRQDKAVFSLSGKPVSISNLEEKNNLYITDGCGFLSSFDKKQVIGNKKWEISDYQVVCNIIPVKAGSNIYLSVGGSGWGTVTYIVRGSVVLSKNEGFASKYRFTPLFPSDEITEDGFIVMDQQNNEPYVIKTTPIADVPSNYTRLSIIAQEESDSTERVYPCAYVNKLVSPFQADYYSGMIVGFVGDSYADNGANIFTPAGELYHPTYPEIFARKHPTAITIDKCKGGAAISTGGSYGQGIIYNRAKSIIDEYGDKLSVLPYPIGKSDNLTHSVEGGKIHLGIAEMDYIVANIYPNSADSRQDRLTMRIYSYNEDGTYTKLCECYVQHEMSDRTRCIKAFYFDKAVKANEDETLAVDFIVWSTSFGTSDSAVFVVNDSGSYVCNGESENGTPLMQFGTLGKLDYMVFQGGINDQGGGAPIGKLTDSYDMEQDFDPATFYGAVEAMVVYARKNSKRTRLGFVIMPYRMNDYSSAIKAVCKKWGVPVMDTNELIGVMTNGLDGQYPVRSDGAWWTNNPYYNINPNGESNNHPSPILYNLVNGMIMKWIETL</sequence>
<comment type="caution">
    <text evidence="1">The sequence shown here is derived from an EMBL/GenBank/DDBJ whole genome shotgun (WGS) entry which is preliminary data.</text>
</comment>
<dbReference type="SUPFAM" id="SSF52266">
    <property type="entry name" value="SGNH hydrolase"/>
    <property type="match status" value="1"/>
</dbReference>
<dbReference type="Proteomes" id="UP000283310">
    <property type="component" value="Unassembled WGS sequence"/>
</dbReference>
<proteinExistence type="predicted"/>
<dbReference type="GO" id="GO:0016788">
    <property type="term" value="F:hydrolase activity, acting on ester bonds"/>
    <property type="evidence" value="ECO:0007669"/>
    <property type="project" value="UniProtKB-ARBA"/>
</dbReference>
<keyword evidence="1" id="KW-0378">Hydrolase</keyword>
<dbReference type="RefSeq" id="WP_181978257.1">
    <property type="nucleotide sequence ID" value="NZ_JADNPL010000012.1"/>
</dbReference>
<dbReference type="AlphaFoldDB" id="A0A412DAM0"/>
<reference evidence="1 2" key="1">
    <citation type="submission" date="2018-08" db="EMBL/GenBank/DDBJ databases">
        <title>A genome reference for cultivated species of the human gut microbiota.</title>
        <authorList>
            <person name="Zou Y."/>
            <person name="Xue W."/>
            <person name="Luo G."/>
        </authorList>
    </citation>
    <scope>NUCLEOTIDE SEQUENCE [LARGE SCALE GENOMIC DNA]</scope>
    <source>
        <strain evidence="1 2">AF26-20BH</strain>
    </source>
</reference>
<organism evidence="1 2">
    <name type="scientific">Bacteroides stercoris</name>
    <dbReference type="NCBI Taxonomy" id="46506"/>
    <lineage>
        <taxon>Bacteria</taxon>
        <taxon>Pseudomonadati</taxon>
        <taxon>Bacteroidota</taxon>
        <taxon>Bacteroidia</taxon>
        <taxon>Bacteroidales</taxon>
        <taxon>Bacteroidaceae</taxon>
        <taxon>Bacteroides</taxon>
    </lineage>
</organism>
<name>A0A412DAM0_BACSE</name>
<gene>
    <name evidence="1" type="ORF">DWY65_16325</name>
</gene>
<evidence type="ECO:0000313" key="2">
    <source>
        <dbReference type="Proteomes" id="UP000283310"/>
    </source>
</evidence>
<feature type="non-terminal residue" evidence="1">
    <location>
        <position position="1"/>
    </location>
</feature>
<dbReference type="Gene3D" id="3.40.50.1110">
    <property type="entry name" value="SGNH hydrolase"/>
    <property type="match status" value="1"/>
</dbReference>